<proteinExistence type="predicted"/>
<feature type="domain" description="DUF7330" evidence="1">
    <location>
        <begin position="41"/>
        <end position="134"/>
    </location>
</feature>
<keyword evidence="3" id="KW-1185">Reference proteome</keyword>
<accession>A0A5C3R4R2</accession>
<name>A0A5C3R4R2_9AGAR</name>
<gene>
    <name evidence="2" type="ORF">BDV98DRAFT_496125</name>
</gene>
<protein>
    <recommendedName>
        <fullName evidence="1">DUF7330 domain-containing protein</fullName>
    </recommendedName>
</protein>
<dbReference type="Proteomes" id="UP000305067">
    <property type="component" value="Unassembled WGS sequence"/>
</dbReference>
<evidence type="ECO:0000313" key="2">
    <source>
        <dbReference type="EMBL" id="TFL07839.1"/>
    </source>
</evidence>
<dbReference type="OrthoDB" id="3177929at2759"/>
<dbReference type="Pfam" id="PF24016">
    <property type="entry name" value="DUF7330"/>
    <property type="match status" value="1"/>
</dbReference>
<organism evidence="2 3">
    <name type="scientific">Pterulicium gracile</name>
    <dbReference type="NCBI Taxonomy" id="1884261"/>
    <lineage>
        <taxon>Eukaryota</taxon>
        <taxon>Fungi</taxon>
        <taxon>Dikarya</taxon>
        <taxon>Basidiomycota</taxon>
        <taxon>Agaricomycotina</taxon>
        <taxon>Agaricomycetes</taxon>
        <taxon>Agaricomycetidae</taxon>
        <taxon>Agaricales</taxon>
        <taxon>Pleurotineae</taxon>
        <taxon>Pterulaceae</taxon>
        <taxon>Pterulicium</taxon>
    </lineage>
</organism>
<evidence type="ECO:0000259" key="1">
    <source>
        <dbReference type="Pfam" id="PF24016"/>
    </source>
</evidence>
<sequence>MCVGRVCRLLIPFSTTQAHASVSGAQKVKYTPDQEWDYVLENPYDPIDVSLSLPHYRAHNQPTAYRMGMLVAAHSKPVKAKVCRQPSQRSHFYLHVQAHSSDVTVWLPSDFNGRVSCTTRPAFSAGFVNRVMQNTRLCLGIPTDESSMNEDELVVCTGGKITLRMWDVGKGAVEREGKEMVRRMFGCGMRAPETTIDWDCLLDD</sequence>
<dbReference type="EMBL" id="ML178814">
    <property type="protein sequence ID" value="TFL07839.1"/>
    <property type="molecule type" value="Genomic_DNA"/>
</dbReference>
<dbReference type="AlphaFoldDB" id="A0A5C3R4R2"/>
<dbReference type="InterPro" id="IPR055754">
    <property type="entry name" value="DUF7330"/>
</dbReference>
<evidence type="ECO:0000313" key="3">
    <source>
        <dbReference type="Proteomes" id="UP000305067"/>
    </source>
</evidence>
<reference evidence="2 3" key="1">
    <citation type="journal article" date="2019" name="Nat. Ecol. Evol.">
        <title>Megaphylogeny resolves global patterns of mushroom evolution.</title>
        <authorList>
            <person name="Varga T."/>
            <person name="Krizsan K."/>
            <person name="Foldi C."/>
            <person name="Dima B."/>
            <person name="Sanchez-Garcia M."/>
            <person name="Sanchez-Ramirez S."/>
            <person name="Szollosi G.J."/>
            <person name="Szarkandi J.G."/>
            <person name="Papp V."/>
            <person name="Albert L."/>
            <person name="Andreopoulos W."/>
            <person name="Angelini C."/>
            <person name="Antonin V."/>
            <person name="Barry K.W."/>
            <person name="Bougher N.L."/>
            <person name="Buchanan P."/>
            <person name="Buyck B."/>
            <person name="Bense V."/>
            <person name="Catcheside P."/>
            <person name="Chovatia M."/>
            <person name="Cooper J."/>
            <person name="Damon W."/>
            <person name="Desjardin D."/>
            <person name="Finy P."/>
            <person name="Geml J."/>
            <person name="Haridas S."/>
            <person name="Hughes K."/>
            <person name="Justo A."/>
            <person name="Karasinski D."/>
            <person name="Kautmanova I."/>
            <person name="Kiss B."/>
            <person name="Kocsube S."/>
            <person name="Kotiranta H."/>
            <person name="LaButti K.M."/>
            <person name="Lechner B.E."/>
            <person name="Liimatainen K."/>
            <person name="Lipzen A."/>
            <person name="Lukacs Z."/>
            <person name="Mihaltcheva S."/>
            <person name="Morgado L.N."/>
            <person name="Niskanen T."/>
            <person name="Noordeloos M.E."/>
            <person name="Ohm R.A."/>
            <person name="Ortiz-Santana B."/>
            <person name="Ovrebo C."/>
            <person name="Racz N."/>
            <person name="Riley R."/>
            <person name="Savchenko A."/>
            <person name="Shiryaev A."/>
            <person name="Soop K."/>
            <person name="Spirin V."/>
            <person name="Szebenyi C."/>
            <person name="Tomsovsky M."/>
            <person name="Tulloss R.E."/>
            <person name="Uehling J."/>
            <person name="Grigoriev I.V."/>
            <person name="Vagvolgyi C."/>
            <person name="Papp T."/>
            <person name="Martin F.M."/>
            <person name="Miettinen O."/>
            <person name="Hibbett D.S."/>
            <person name="Nagy L.G."/>
        </authorList>
    </citation>
    <scope>NUCLEOTIDE SEQUENCE [LARGE SCALE GENOMIC DNA]</scope>
    <source>
        <strain evidence="2 3">CBS 309.79</strain>
    </source>
</reference>